<dbReference type="AlphaFoldDB" id="A0A8R1IG73"/>
<reference evidence="2" key="1">
    <citation type="submission" date="2010-08" db="EMBL/GenBank/DDBJ databases">
        <authorList>
            <consortium name="Caenorhabditis japonica Sequencing Consortium"/>
            <person name="Wilson R.K."/>
        </authorList>
    </citation>
    <scope>NUCLEOTIDE SEQUENCE [LARGE SCALE GENOMIC DNA]</scope>
    <source>
        <strain evidence="2">DF5081</strain>
    </source>
</reference>
<dbReference type="EnsemblMetazoa" id="CJA29221.1">
    <property type="protein sequence ID" value="CJA29221.1"/>
    <property type="gene ID" value="WBGene00184795"/>
</dbReference>
<sequence length="76" mass="8393">MLVSGAKKIPFCVEASLFYWERIGKDAKQMAVFSLTFTVEGSFRVRPQITPAPGQNALLSEDMFATPVAFSVSTKF</sequence>
<evidence type="ECO:0000313" key="1">
    <source>
        <dbReference type="EnsemblMetazoa" id="CJA29221.1"/>
    </source>
</evidence>
<dbReference type="Proteomes" id="UP000005237">
    <property type="component" value="Unassembled WGS sequence"/>
</dbReference>
<proteinExistence type="predicted"/>
<accession>A0A8R1IG73</accession>
<reference evidence="1" key="2">
    <citation type="submission" date="2022-06" db="UniProtKB">
        <authorList>
            <consortium name="EnsemblMetazoa"/>
        </authorList>
    </citation>
    <scope>IDENTIFICATION</scope>
    <source>
        <strain evidence="1">DF5081</strain>
    </source>
</reference>
<protein>
    <submittedName>
        <fullName evidence="1">Uncharacterized protein</fullName>
    </submittedName>
</protein>
<keyword evidence="2" id="KW-1185">Reference proteome</keyword>
<organism evidence="1 2">
    <name type="scientific">Caenorhabditis japonica</name>
    <dbReference type="NCBI Taxonomy" id="281687"/>
    <lineage>
        <taxon>Eukaryota</taxon>
        <taxon>Metazoa</taxon>
        <taxon>Ecdysozoa</taxon>
        <taxon>Nematoda</taxon>
        <taxon>Chromadorea</taxon>
        <taxon>Rhabditida</taxon>
        <taxon>Rhabditina</taxon>
        <taxon>Rhabditomorpha</taxon>
        <taxon>Rhabditoidea</taxon>
        <taxon>Rhabditidae</taxon>
        <taxon>Peloderinae</taxon>
        <taxon>Caenorhabditis</taxon>
    </lineage>
</organism>
<name>A0A8R1IG73_CAEJA</name>
<evidence type="ECO:0000313" key="2">
    <source>
        <dbReference type="Proteomes" id="UP000005237"/>
    </source>
</evidence>